<comment type="caution">
    <text evidence="1">The sequence shown here is derived from an EMBL/GenBank/DDBJ whole genome shotgun (WGS) entry which is preliminary data.</text>
</comment>
<proteinExistence type="predicted"/>
<gene>
    <name evidence="1" type="ORF">LCGC14_2981590</name>
</gene>
<reference evidence="1" key="1">
    <citation type="journal article" date="2015" name="Nature">
        <title>Complex archaea that bridge the gap between prokaryotes and eukaryotes.</title>
        <authorList>
            <person name="Spang A."/>
            <person name="Saw J.H."/>
            <person name="Jorgensen S.L."/>
            <person name="Zaremba-Niedzwiedzka K."/>
            <person name="Martijn J."/>
            <person name="Lind A.E."/>
            <person name="van Eijk R."/>
            <person name="Schleper C."/>
            <person name="Guy L."/>
            <person name="Ettema T.J."/>
        </authorList>
    </citation>
    <scope>NUCLEOTIDE SEQUENCE</scope>
</reference>
<name>A0A0F8X6D3_9ZZZZ</name>
<dbReference type="AlphaFoldDB" id="A0A0F8X6D3"/>
<organism evidence="1">
    <name type="scientific">marine sediment metagenome</name>
    <dbReference type="NCBI Taxonomy" id="412755"/>
    <lineage>
        <taxon>unclassified sequences</taxon>
        <taxon>metagenomes</taxon>
        <taxon>ecological metagenomes</taxon>
    </lineage>
</organism>
<accession>A0A0F8X6D3</accession>
<sequence length="62" mass="6956">MFGPRYFGHRYYGPRYFGDGGSGAPAPSAFEKLVTIDELNRIVEVLGGFLIFLPGLWFDARI</sequence>
<protein>
    <submittedName>
        <fullName evidence="1">Uncharacterized protein</fullName>
    </submittedName>
</protein>
<evidence type="ECO:0000313" key="1">
    <source>
        <dbReference type="EMBL" id="KKK64697.1"/>
    </source>
</evidence>
<dbReference type="EMBL" id="LAZR01060907">
    <property type="protein sequence ID" value="KKK64697.1"/>
    <property type="molecule type" value="Genomic_DNA"/>
</dbReference>